<feature type="signal peptide" evidence="1">
    <location>
        <begin position="1"/>
        <end position="19"/>
    </location>
</feature>
<dbReference type="RefSeq" id="WP_057780055.1">
    <property type="nucleotide sequence ID" value="NZ_JAGGJQ010000007.1"/>
</dbReference>
<dbReference type="AlphaFoldDB" id="A0A9X1CCT5"/>
<reference evidence="2" key="1">
    <citation type="submission" date="2021-03" db="EMBL/GenBank/DDBJ databases">
        <title>Genomic Encyclopedia of Type Strains, Phase IV (KMG-IV): sequencing the most valuable type-strain genomes for metagenomic binning, comparative biology and taxonomic classification.</title>
        <authorList>
            <person name="Goeker M."/>
        </authorList>
    </citation>
    <scope>NUCLEOTIDE SEQUENCE</scope>
    <source>
        <strain evidence="2">DSM 15523</strain>
        <strain evidence="3 5">DSM 16476</strain>
    </source>
</reference>
<sequence>MKLLIMSVLIFTVCTNTVAAQQSYKDAAGFYNLSAFEMASGLYLLENKTFFYYASFGNADLKLYGTYTIENQKLHLKTDENLNHAFYVYGSKHETTPSEFTLEYGRPYNGDAEDLIVKIGEEVFPLPKFTAEQDSVSITLKMAKTKVIALALKKPERQYYEGEVHDETPLVYESVQLTADTDKVLVYHNYYYDMTTQVSQMDYGIQQNTLTLKDNLENKTLQKKEITKDVEVEILAFIDNLKSKYLNIVIDEKTYNKL</sequence>
<dbReference type="EMBL" id="JAGGJQ010000007">
    <property type="protein sequence ID" value="MBP1840620.1"/>
    <property type="molecule type" value="Genomic_DNA"/>
</dbReference>
<evidence type="ECO:0000256" key="1">
    <source>
        <dbReference type="SAM" id="SignalP"/>
    </source>
</evidence>
<evidence type="ECO:0000313" key="2">
    <source>
        <dbReference type="EMBL" id="MBP1840620.1"/>
    </source>
</evidence>
<comment type="caution">
    <text evidence="2">The sequence shown here is derived from an EMBL/GenBank/DDBJ whole genome shotgun (WGS) entry which is preliminary data.</text>
</comment>
<dbReference type="EMBL" id="JAUSUU010000007">
    <property type="protein sequence ID" value="MDQ0335967.1"/>
    <property type="molecule type" value="Genomic_DNA"/>
</dbReference>
<organism evidence="2 4">
    <name type="scientific">Formosa algae</name>
    <dbReference type="NCBI Taxonomy" id="225843"/>
    <lineage>
        <taxon>Bacteria</taxon>
        <taxon>Pseudomonadati</taxon>
        <taxon>Bacteroidota</taxon>
        <taxon>Flavobacteriia</taxon>
        <taxon>Flavobacteriales</taxon>
        <taxon>Flavobacteriaceae</taxon>
        <taxon>Formosa</taxon>
    </lineage>
</organism>
<feature type="chain" id="PRO_5040908619" evidence="1">
    <location>
        <begin position="20"/>
        <end position="258"/>
    </location>
</feature>
<keyword evidence="1" id="KW-0732">Signal</keyword>
<proteinExistence type="predicted"/>
<name>A0A9X1CCT5_9FLAO</name>
<dbReference type="Proteomes" id="UP001138672">
    <property type="component" value="Unassembled WGS sequence"/>
</dbReference>
<evidence type="ECO:0000313" key="4">
    <source>
        <dbReference type="Proteomes" id="UP001138672"/>
    </source>
</evidence>
<keyword evidence="5" id="KW-1185">Reference proteome</keyword>
<evidence type="ECO:0000313" key="3">
    <source>
        <dbReference type="EMBL" id="MDQ0335967.1"/>
    </source>
</evidence>
<dbReference type="Proteomes" id="UP001231587">
    <property type="component" value="Unassembled WGS sequence"/>
</dbReference>
<protein>
    <submittedName>
        <fullName evidence="2">Uncharacterized protein</fullName>
    </submittedName>
</protein>
<dbReference type="OrthoDB" id="1445381at2"/>
<evidence type="ECO:0000313" key="5">
    <source>
        <dbReference type="Proteomes" id="UP001231587"/>
    </source>
</evidence>
<gene>
    <name evidence="2" type="ORF">J2Z56_002550</name>
    <name evidence="3" type="ORF">J2Z57_002419</name>
</gene>
<accession>A0A9X1CCT5</accession>